<name>A0A5C6B291_9BACT</name>
<gene>
    <name evidence="1" type="ORF">Pla52n_17460</name>
</gene>
<evidence type="ECO:0000313" key="1">
    <source>
        <dbReference type="EMBL" id="TWU06028.1"/>
    </source>
</evidence>
<comment type="caution">
    <text evidence="1">The sequence shown here is derived from an EMBL/GenBank/DDBJ whole genome shotgun (WGS) entry which is preliminary data.</text>
</comment>
<protein>
    <submittedName>
        <fullName evidence="1">Uncharacterized protein</fullName>
    </submittedName>
</protein>
<accession>A0A5C6B291</accession>
<sequence length="160" mass="17102">MSTKSFHLPLSTSKTLAIDATRSAWRPDLGVTCLLSGSVSAEIGLAGGKWGNLPTNPLLYVFAESRELSGKIAVKRPRQRVYRLMGWSVLLSCEGGLPICPPSSCPLQLVLATRIGKGIASSADQVVCGFFAPNYTRRLYPNVQGPNRASGIQLVTFGPP</sequence>
<dbReference type="AlphaFoldDB" id="A0A5C6B291"/>
<dbReference type="EMBL" id="SJPN01000002">
    <property type="protein sequence ID" value="TWU06028.1"/>
    <property type="molecule type" value="Genomic_DNA"/>
</dbReference>
<dbReference type="Proteomes" id="UP000320176">
    <property type="component" value="Unassembled WGS sequence"/>
</dbReference>
<proteinExistence type="predicted"/>
<evidence type="ECO:0000313" key="2">
    <source>
        <dbReference type="Proteomes" id="UP000320176"/>
    </source>
</evidence>
<reference evidence="1 2" key="1">
    <citation type="submission" date="2019-02" db="EMBL/GenBank/DDBJ databases">
        <title>Deep-cultivation of Planctomycetes and their phenomic and genomic characterization uncovers novel biology.</title>
        <authorList>
            <person name="Wiegand S."/>
            <person name="Jogler M."/>
            <person name="Boedeker C."/>
            <person name="Pinto D."/>
            <person name="Vollmers J."/>
            <person name="Rivas-Marin E."/>
            <person name="Kohn T."/>
            <person name="Peeters S.H."/>
            <person name="Heuer A."/>
            <person name="Rast P."/>
            <person name="Oberbeckmann S."/>
            <person name="Bunk B."/>
            <person name="Jeske O."/>
            <person name="Meyerdierks A."/>
            <person name="Storesund J.E."/>
            <person name="Kallscheuer N."/>
            <person name="Luecker S."/>
            <person name="Lage O.M."/>
            <person name="Pohl T."/>
            <person name="Merkel B.J."/>
            <person name="Hornburger P."/>
            <person name="Mueller R.-W."/>
            <person name="Bruemmer F."/>
            <person name="Labrenz M."/>
            <person name="Spormann A.M."/>
            <person name="Op Den Camp H."/>
            <person name="Overmann J."/>
            <person name="Amann R."/>
            <person name="Jetten M.S.M."/>
            <person name="Mascher T."/>
            <person name="Medema M.H."/>
            <person name="Devos D.P."/>
            <person name="Kaster A.-K."/>
            <person name="Ovreas L."/>
            <person name="Rohde M."/>
            <person name="Galperin M.Y."/>
            <person name="Jogler C."/>
        </authorList>
    </citation>
    <scope>NUCLEOTIDE SEQUENCE [LARGE SCALE GENOMIC DNA]</scope>
    <source>
        <strain evidence="1 2">Pla52n</strain>
    </source>
</reference>
<keyword evidence="2" id="KW-1185">Reference proteome</keyword>
<organism evidence="1 2">
    <name type="scientific">Stieleria varia</name>
    <dbReference type="NCBI Taxonomy" id="2528005"/>
    <lineage>
        <taxon>Bacteria</taxon>
        <taxon>Pseudomonadati</taxon>
        <taxon>Planctomycetota</taxon>
        <taxon>Planctomycetia</taxon>
        <taxon>Pirellulales</taxon>
        <taxon>Pirellulaceae</taxon>
        <taxon>Stieleria</taxon>
    </lineage>
</organism>